<dbReference type="OrthoDB" id="9812454at2"/>
<dbReference type="Proteomes" id="UP000306229">
    <property type="component" value="Chromosome"/>
</dbReference>
<dbReference type="RefSeq" id="WP_138950563.1">
    <property type="nucleotide sequence ID" value="NZ_CP040749.1"/>
</dbReference>
<evidence type="ECO:0000313" key="3">
    <source>
        <dbReference type="Proteomes" id="UP000306229"/>
    </source>
</evidence>
<dbReference type="AlphaFoldDB" id="A0A5B7TX58"/>
<dbReference type="EMBL" id="CP040749">
    <property type="protein sequence ID" value="QCX39726.1"/>
    <property type="molecule type" value="Genomic_DNA"/>
</dbReference>
<dbReference type="Pfam" id="PF14121">
    <property type="entry name" value="Porin_10"/>
    <property type="match status" value="1"/>
</dbReference>
<evidence type="ECO:0000313" key="2">
    <source>
        <dbReference type="EMBL" id="QCX39726.1"/>
    </source>
</evidence>
<feature type="chain" id="PRO_5023061492" description="Porin" evidence="1">
    <location>
        <begin position="20"/>
        <end position="656"/>
    </location>
</feature>
<evidence type="ECO:0008006" key="4">
    <source>
        <dbReference type="Google" id="ProtNLM"/>
    </source>
</evidence>
<gene>
    <name evidence="2" type="ORF">FF125_15205</name>
</gene>
<keyword evidence="1" id="KW-0732">Signal</keyword>
<evidence type="ECO:0000256" key="1">
    <source>
        <dbReference type="SAM" id="SignalP"/>
    </source>
</evidence>
<accession>A0A5B7TX58</accession>
<sequence>MQKYFFLLLTLCFSFGIHSQINPINSPRGINGEDLSERDSVRDNRMIDVQLSGKTHYTDYKKISYEGDTTYIDTTLTINKDYIFNFLRKDNFELLAFQNQGQTFNSLGYDFSEVSLFPEMGNRAMHFNYYEIEDINYYKVPTPTSELAYRTGLEQGQFLDALLTFNTSERQNISIAYKGLRSLGKYRSTLSSHGNMRFTYSYQTKNDAYNLNAHITAQDLSNQDNGGLPELSLSYFESKDPNFSDRGRLETNFEDGLSSLRGNRYYLDHNYKIWQRNDTVRHKKSYLKVGHIFNYERKHYYFTQTAANSIFGDAFDTSIADKLNYITLKNEGFVALKSPLVLGELQFKATHFNYNYNYNSAVYFGDDLVPSSIKGNSVSIGGAWQTNFKKFNINVETATTLSGDLVGNYFKGSAEYKQDSLFTFKGTLLTNSKSPNLNFELNQSNYINFNWSGSLKNERTRTLLFDLKSDRILNASAQITQIDNYAYFGDTATVGFTSPSQTDFTVNYLKLKISKELRLGKFALDNTIMYQKVAQGSSVFRVPELVTRNTLYFADHLFKGDPLYLQTGVTLNYFTKYYANSYNPVLSEFYLQNEQEIGGYPVLDFFINAQVQRTRLYLKFEHFNSSFSKTADYYSAPNYPYRDFVIRFGLVWNFFI</sequence>
<dbReference type="KEGG" id="fbe:FF125_15205"/>
<reference evidence="2 3" key="1">
    <citation type="submission" date="2019-05" db="EMBL/GenBank/DDBJ databases">
        <title>Algicella ahnfeltiae gen. nov., sp. nov., a novel marine bacterium of the family Flavobacteriaceae isolated from a red alga.</title>
        <authorList>
            <person name="Nedashkovskaya O.I."/>
            <person name="Kukhlevskiy A.D."/>
            <person name="Kim S.-G."/>
            <person name="Zhukova N.V."/>
            <person name="Mikhailov V.V."/>
        </authorList>
    </citation>
    <scope>NUCLEOTIDE SEQUENCE [LARGE SCALE GENOMIC DNA]</scope>
    <source>
        <strain evidence="2 3">10Alg115</strain>
    </source>
</reference>
<organism evidence="2 3">
    <name type="scientific">Aureibaculum algae</name>
    <dbReference type="NCBI Taxonomy" id="2584122"/>
    <lineage>
        <taxon>Bacteria</taxon>
        <taxon>Pseudomonadati</taxon>
        <taxon>Bacteroidota</taxon>
        <taxon>Flavobacteriia</taxon>
        <taxon>Flavobacteriales</taxon>
        <taxon>Flavobacteriaceae</taxon>
        <taxon>Aureibaculum</taxon>
    </lineage>
</organism>
<name>A0A5B7TX58_9FLAO</name>
<keyword evidence="3" id="KW-1185">Reference proteome</keyword>
<protein>
    <recommendedName>
        <fullName evidence="4">Porin</fullName>
    </recommendedName>
</protein>
<dbReference type="InterPro" id="IPR025631">
    <property type="entry name" value="Porin_10"/>
</dbReference>
<proteinExistence type="predicted"/>
<feature type="signal peptide" evidence="1">
    <location>
        <begin position="1"/>
        <end position="19"/>
    </location>
</feature>